<dbReference type="EnsemblPlants" id="LPERR05G05630.1">
    <property type="protein sequence ID" value="LPERR05G05630.1"/>
    <property type="gene ID" value="LPERR05G05630"/>
</dbReference>
<organism evidence="3 4">
    <name type="scientific">Leersia perrieri</name>
    <dbReference type="NCBI Taxonomy" id="77586"/>
    <lineage>
        <taxon>Eukaryota</taxon>
        <taxon>Viridiplantae</taxon>
        <taxon>Streptophyta</taxon>
        <taxon>Embryophyta</taxon>
        <taxon>Tracheophyta</taxon>
        <taxon>Spermatophyta</taxon>
        <taxon>Magnoliopsida</taxon>
        <taxon>Liliopsida</taxon>
        <taxon>Poales</taxon>
        <taxon>Poaceae</taxon>
        <taxon>BOP clade</taxon>
        <taxon>Oryzoideae</taxon>
        <taxon>Oryzeae</taxon>
        <taxon>Oryzinae</taxon>
        <taxon>Leersia</taxon>
    </lineage>
</organism>
<keyword evidence="4" id="KW-1185">Reference proteome</keyword>
<feature type="signal peptide" evidence="2">
    <location>
        <begin position="1"/>
        <end position="26"/>
    </location>
</feature>
<proteinExistence type="predicted"/>
<evidence type="ECO:0000313" key="3">
    <source>
        <dbReference type="EnsemblPlants" id="LPERR05G05630.1"/>
    </source>
</evidence>
<evidence type="ECO:0000256" key="1">
    <source>
        <dbReference type="SAM" id="MobiDB-lite"/>
    </source>
</evidence>
<dbReference type="eggNOG" id="ENOG502R5PV">
    <property type="taxonomic scope" value="Eukaryota"/>
</dbReference>
<reference evidence="4" key="2">
    <citation type="submission" date="2013-12" db="EMBL/GenBank/DDBJ databases">
        <authorList>
            <person name="Yu Y."/>
            <person name="Lee S."/>
            <person name="de Baynast K."/>
            <person name="Wissotski M."/>
            <person name="Liu L."/>
            <person name="Talag J."/>
            <person name="Goicoechea J."/>
            <person name="Angelova A."/>
            <person name="Jetty R."/>
            <person name="Kudrna D."/>
            <person name="Golser W."/>
            <person name="Rivera L."/>
            <person name="Zhang J."/>
            <person name="Wing R."/>
        </authorList>
    </citation>
    <scope>NUCLEOTIDE SEQUENCE</scope>
</reference>
<protein>
    <submittedName>
        <fullName evidence="3">Uncharacterized protein</fullName>
    </submittedName>
</protein>
<dbReference type="HOGENOM" id="CLU_2350664_0_0_1"/>
<dbReference type="Gramene" id="LPERR05G05630.1">
    <property type="protein sequence ID" value="LPERR05G05630.1"/>
    <property type="gene ID" value="LPERR05G05630"/>
</dbReference>
<sequence length="108" mass="11174">MASSHAIVATIFCFLVLASSQSLVQAARLMPVGAHRPQQSPVAIASSTTDTAASSSTSQDMLQEFMAPPRPYAATIAGKPEIAVVAAKHRRATIQVQGSVPSPGIGHH</sequence>
<name>A0A0D9WDS6_9ORYZ</name>
<feature type="chain" id="PRO_5002348519" evidence="2">
    <location>
        <begin position="27"/>
        <end position="108"/>
    </location>
</feature>
<dbReference type="Proteomes" id="UP000032180">
    <property type="component" value="Chromosome 5"/>
</dbReference>
<dbReference type="AlphaFoldDB" id="A0A0D9WDS6"/>
<feature type="compositionally biased region" description="Low complexity" evidence="1">
    <location>
        <begin position="43"/>
        <end position="58"/>
    </location>
</feature>
<evidence type="ECO:0000313" key="4">
    <source>
        <dbReference type="Proteomes" id="UP000032180"/>
    </source>
</evidence>
<keyword evidence="2" id="KW-0732">Signal</keyword>
<reference evidence="3" key="3">
    <citation type="submission" date="2015-04" db="UniProtKB">
        <authorList>
            <consortium name="EnsemblPlants"/>
        </authorList>
    </citation>
    <scope>IDENTIFICATION</scope>
</reference>
<feature type="region of interest" description="Disordered" evidence="1">
    <location>
        <begin position="37"/>
        <end position="60"/>
    </location>
</feature>
<reference evidence="3 4" key="1">
    <citation type="submission" date="2012-08" db="EMBL/GenBank/DDBJ databases">
        <title>Oryza genome evolution.</title>
        <authorList>
            <person name="Wing R.A."/>
        </authorList>
    </citation>
    <scope>NUCLEOTIDE SEQUENCE</scope>
</reference>
<evidence type="ECO:0000256" key="2">
    <source>
        <dbReference type="SAM" id="SignalP"/>
    </source>
</evidence>
<accession>A0A0D9WDS6</accession>